<feature type="transmembrane region" description="Helical" evidence="1">
    <location>
        <begin position="100"/>
        <end position="120"/>
    </location>
</feature>
<dbReference type="Proteomes" id="UP000292262">
    <property type="component" value="Unassembled WGS sequence"/>
</dbReference>
<keyword evidence="1" id="KW-0812">Transmembrane</keyword>
<keyword evidence="1" id="KW-0472">Membrane</keyword>
<comment type="caution">
    <text evidence="2">The sequence shown here is derived from an EMBL/GenBank/DDBJ whole genome shotgun (WGS) entry which is preliminary data.</text>
</comment>
<evidence type="ECO:0000313" key="3">
    <source>
        <dbReference type="Proteomes" id="UP000292262"/>
    </source>
</evidence>
<name>A0A4Q7NTX6_9FLAO</name>
<keyword evidence="3" id="KW-1185">Reference proteome</keyword>
<organism evidence="2 3">
    <name type="scientific">Aquimarina brevivitae</name>
    <dbReference type="NCBI Taxonomy" id="323412"/>
    <lineage>
        <taxon>Bacteria</taxon>
        <taxon>Pseudomonadati</taxon>
        <taxon>Bacteroidota</taxon>
        <taxon>Flavobacteriia</taxon>
        <taxon>Flavobacteriales</taxon>
        <taxon>Flavobacteriaceae</taxon>
        <taxon>Aquimarina</taxon>
    </lineage>
</organism>
<keyword evidence="1" id="KW-1133">Transmembrane helix</keyword>
<accession>A0A4Q7NTX6</accession>
<proteinExistence type="predicted"/>
<gene>
    <name evidence="2" type="ORF">EV197_3155</name>
</gene>
<evidence type="ECO:0000256" key="1">
    <source>
        <dbReference type="SAM" id="Phobius"/>
    </source>
</evidence>
<protein>
    <submittedName>
        <fullName evidence="2">Uncharacterized protein</fullName>
    </submittedName>
</protein>
<evidence type="ECO:0000313" key="2">
    <source>
        <dbReference type="EMBL" id="RZS90626.1"/>
    </source>
</evidence>
<dbReference type="AlphaFoldDB" id="A0A4Q7NTX6"/>
<sequence>MPKPMKYLPVENITYHTDLNSNEVLHRLEGIIESFNRNTKTEFYSHSNPKYYIGTIDDTSFSINRIVKFKNPFLPRIIGTIQPSLNKTQVTIKMKLHGGILLYVIFHCGAFGLVFLAVFAASILNGKYNPNMIHPLSFFLIGYGLTMAGFKYESIKSKKYFAKLLEAEYTNSIDS</sequence>
<reference evidence="2 3" key="1">
    <citation type="submission" date="2019-02" db="EMBL/GenBank/DDBJ databases">
        <title>Genomic Encyclopedia of Type Strains, Phase IV (KMG-IV): sequencing the most valuable type-strain genomes for metagenomic binning, comparative biology and taxonomic classification.</title>
        <authorList>
            <person name="Goeker M."/>
        </authorList>
    </citation>
    <scope>NUCLEOTIDE SEQUENCE [LARGE SCALE GENOMIC DNA]</scope>
    <source>
        <strain evidence="2 3">DSM 17196</strain>
    </source>
</reference>
<dbReference type="EMBL" id="SGXE01000006">
    <property type="protein sequence ID" value="RZS90626.1"/>
    <property type="molecule type" value="Genomic_DNA"/>
</dbReference>
<feature type="transmembrane region" description="Helical" evidence="1">
    <location>
        <begin position="132"/>
        <end position="150"/>
    </location>
</feature>